<dbReference type="EMBL" id="CP022113">
    <property type="protein sequence ID" value="ASG25022.1"/>
    <property type="molecule type" value="Genomic_DNA"/>
</dbReference>
<dbReference type="PANTHER" id="PTHR30466">
    <property type="entry name" value="FLAVIN REDUCTASE"/>
    <property type="match status" value="1"/>
</dbReference>
<dbReference type="RefSeq" id="WP_088875414.1">
    <property type="nucleotide sequence ID" value="NZ_CP022113.1"/>
</dbReference>
<evidence type="ECO:0000313" key="3">
    <source>
        <dbReference type="EMBL" id="ASG25022.1"/>
    </source>
</evidence>
<dbReference type="KEGG" id="nao:Y958_29050"/>
<protein>
    <submittedName>
        <fullName evidence="3">Flavin reductase domain-containing protein</fullName>
    </submittedName>
</protein>
<dbReference type="InterPro" id="IPR002563">
    <property type="entry name" value="Flavin_Rdtase-like_dom"/>
</dbReference>
<gene>
    <name evidence="3" type="ORF">Y958_29050</name>
</gene>
<dbReference type="Gene3D" id="2.30.110.10">
    <property type="entry name" value="Electron Transport, Fmn-binding Protein, Chain A"/>
    <property type="match status" value="1"/>
</dbReference>
<dbReference type="InterPro" id="IPR012349">
    <property type="entry name" value="Split_barrel_FMN-bd"/>
</dbReference>
<dbReference type="GO" id="GO:0042602">
    <property type="term" value="F:riboflavin reductase (NADPH) activity"/>
    <property type="evidence" value="ECO:0007669"/>
    <property type="project" value="TreeGrafter"/>
</dbReference>
<organism evidence="3 4">
    <name type="scientific">Nitrospirillum viridazoti CBAmc</name>
    <dbReference type="NCBI Taxonomy" id="1441467"/>
    <lineage>
        <taxon>Bacteria</taxon>
        <taxon>Pseudomonadati</taxon>
        <taxon>Pseudomonadota</taxon>
        <taxon>Alphaproteobacteria</taxon>
        <taxon>Rhodospirillales</taxon>
        <taxon>Azospirillaceae</taxon>
        <taxon>Nitrospirillum</taxon>
        <taxon>Nitrospirillum viridazoti</taxon>
    </lineage>
</organism>
<dbReference type="InterPro" id="IPR050268">
    <property type="entry name" value="NADH-dep_flavin_reductase"/>
</dbReference>
<dbReference type="GO" id="GO:0006208">
    <property type="term" value="P:pyrimidine nucleobase catabolic process"/>
    <property type="evidence" value="ECO:0007669"/>
    <property type="project" value="TreeGrafter"/>
</dbReference>
<dbReference type="SUPFAM" id="SSF50475">
    <property type="entry name" value="FMN-binding split barrel"/>
    <property type="match status" value="1"/>
</dbReference>
<keyword evidence="1" id="KW-0560">Oxidoreductase</keyword>
<sequence>MPTDVTAADAATIALALRKGLRSLAKAVVVITCRHGGQRYAMTATAVSELSMDPPSMLICVNKSASLFAPLSQGADFCINILTARQAEISALCAGKEKGEARFSVGDWRQSPLGHAYLADAQASIFCRSVANTMFGTHGLFIGEVQEVIDLAPIDPLVYMDGRYGCFAAGLGTADRR</sequence>
<reference evidence="3 4" key="1">
    <citation type="submission" date="2017-06" db="EMBL/GenBank/DDBJ databases">
        <title>Complete genome sequence of Nitrospirillum amazonense strain CBAmC, an endophytic nitrogen-fixing and plant growth-promoting bacterium, isolated from sugarcane.</title>
        <authorList>
            <person name="Schwab S."/>
            <person name="dos Santos Teixeira K.R."/>
            <person name="Simoes Araujo J.L."/>
            <person name="Soares Vidal M."/>
            <person name="Borges de Freitas H.R."/>
            <person name="Rivello Crivelaro A.L."/>
            <person name="Bueno de Camargo Nunes A."/>
            <person name="dos Santos C.M."/>
            <person name="Palmeira da Silva Rosa D."/>
            <person name="da Silva Padilha D."/>
            <person name="da Silva E."/>
            <person name="Araujo Terra L."/>
            <person name="Soares Mendes V."/>
            <person name="Farinelli L."/>
            <person name="Magalhaes Cruz L."/>
            <person name="Baldani J.I."/>
        </authorList>
    </citation>
    <scope>NUCLEOTIDE SEQUENCE [LARGE SCALE GENOMIC DNA]</scope>
    <source>
        <strain evidence="3 4">CBAmC</strain>
    </source>
</reference>
<evidence type="ECO:0000259" key="2">
    <source>
        <dbReference type="SMART" id="SM00903"/>
    </source>
</evidence>
<dbReference type="Proteomes" id="UP000197153">
    <property type="component" value="Chromosome 4"/>
</dbReference>
<dbReference type="PANTHER" id="PTHR30466:SF1">
    <property type="entry name" value="FMN REDUCTASE (NADH) RUTF"/>
    <property type="match status" value="1"/>
</dbReference>
<name>A0A248K260_9PROT</name>
<dbReference type="Pfam" id="PF01613">
    <property type="entry name" value="Flavin_Reduct"/>
    <property type="match status" value="1"/>
</dbReference>
<feature type="domain" description="Flavin reductase like" evidence="2">
    <location>
        <begin position="21"/>
        <end position="166"/>
    </location>
</feature>
<dbReference type="GO" id="GO:0010181">
    <property type="term" value="F:FMN binding"/>
    <property type="evidence" value="ECO:0007669"/>
    <property type="project" value="InterPro"/>
</dbReference>
<dbReference type="AlphaFoldDB" id="A0A248K260"/>
<keyword evidence="4" id="KW-1185">Reference proteome</keyword>
<proteinExistence type="predicted"/>
<evidence type="ECO:0000256" key="1">
    <source>
        <dbReference type="ARBA" id="ARBA00023002"/>
    </source>
</evidence>
<evidence type="ECO:0000313" key="4">
    <source>
        <dbReference type="Proteomes" id="UP000197153"/>
    </source>
</evidence>
<accession>A0A248K260</accession>
<dbReference type="SMART" id="SM00903">
    <property type="entry name" value="Flavin_Reduct"/>
    <property type="match status" value="1"/>
</dbReference>